<gene>
    <name evidence="2" type="ORF">PPRIM_AZ9-3.1.T1870023</name>
</gene>
<comment type="caution">
    <text evidence="2">The sequence shown here is derived from an EMBL/GenBank/DDBJ whole genome shotgun (WGS) entry which is preliminary data.</text>
</comment>
<dbReference type="Proteomes" id="UP000688137">
    <property type="component" value="Unassembled WGS sequence"/>
</dbReference>
<accession>A0A8S1QR80</accession>
<evidence type="ECO:0000313" key="3">
    <source>
        <dbReference type="Proteomes" id="UP000688137"/>
    </source>
</evidence>
<name>A0A8S1QR80_PARPR</name>
<feature type="coiled-coil region" evidence="1">
    <location>
        <begin position="27"/>
        <end position="54"/>
    </location>
</feature>
<proteinExistence type="predicted"/>
<keyword evidence="3" id="KW-1185">Reference proteome</keyword>
<organism evidence="2 3">
    <name type="scientific">Paramecium primaurelia</name>
    <dbReference type="NCBI Taxonomy" id="5886"/>
    <lineage>
        <taxon>Eukaryota</taxon>
        <taxon>Sar</taxon>
        <taxon>Alveolata</taxon>
        <taxon>Ciliophora</taxon>
        <taxon>Intramacronucleata</taxon>
        <taxon>Oligohymenophorea</taxon>
        <taxon>Peniculida</taxon>
        <taxon>Parameciidae</taxon>
        <taxon>Paramecium</taxon>
    </lineage>
</organism>
<evidence type="ECO:0000256" key="1">
    <source>
        <dbReference type="SAM" id="Coils"/>
    </source>
</evidence>
<dbReference type="AlphaFoldDB" id="A0A8S1QR80"/>
<protein>
    <submittedName>
        <fullName evidence="2">Uncharacterized protein</fullName>
    </submittedName>
</protein>
<keyword evidence="1" id="KW-0175">Coiled coil</keyword>
<reference evidence="2" key="1">
    <citation type="submission" date="2021-01" db="EMBL/GenBank/DDBJ databases">
        <authorList>
            <consortium name="Genoscope - CEA"/>
            <person name="William W."/>
        </authorList>
    </citation>
    <scope>NUCLEOTIDE SEQUENCE</scope>
</reference>
<sequence>MIACDKELKKNQRLKSTLKERIYLNVLIFNIKQLEELQKALHQLKSNVIQQLEYFIENANEWIKKNQIWGQAKLTYSFFDELEKLINQSKLDQSFQKSLFDQISQINQSQNQKIFKKLNLFKSFQETQKCEELLISLQNFKLIKENEILIDKNIILVRHKHHIYLIRESNHGTFNIMASLNCQNDKILGTMPNNGWFLVFLDSKYKKYQSYEILNK</sequence>
<evidence type="ECO:0000313" key="2">
    <source>
        <dbReference type="EMBL" id="CAD8117080.1"/>
    </source>
</evidence>
<dbReference type="EMBL" id="CAJJDM010000196">
    <property type="protein sequence ID" value="CAD8117080.1"/>
    <property type="molecule type" value="Genomic_DNA"/>
</dbReference>